<protein>
    <submittedName>
        <fullName evidence="1">YtxH domain-containing protein</fullName>
    </submittedName>
</protein>
<comment type="caution">
    <text evidence="1">The sequence shown here is derived from an EMBL/GenBank/DDBJ whole genome shotgun (WGS) entry which is preliminary data.</text>
</comment>
<dbReference type="EMBL" id="JAOUSE010000023">
    <property type="protein sequence ID" value="MCU9594529.1"/>
    <property type="molecule type" value="Genomic_DNA"/>
</dbReference>
<dbReference type="RefSeq" id="WP_173659925.1">
    <property type="nucleotide sequence ID" value="NZ_JAOUSE010000023.1"/>
</dbReference>
<dbReference type="SUPFAM" id="SSF58104">
    <property type="entry name" value="Methyl-accepting chemotaxis protein (MCP) signaling domain"/>
    <property type="match status" value="1"/>
</dbReference>
<reference evidence="1 2" key="1">
    <citation type="submission" date="2022-10" db="EMBL/GenBank/DDBJ databases">
        <title>Description of Fervidibacillus gen. nov. in the family Fervidibacillaceae fam. nov. with two species, Fervidibacillus albus sp. nov., and Fervidibacillus halotolerans sp. nov., isolated from tidal flat sediments.</title>
        <authorList>
            <person name="Kwon K.K."/>
            <person name="Yang S.-H."/>
        </authorList>
    </citation>
    <scope>NUCLEOTIDE SEQUENCE [LARGE SCALE GENOMIC DNA]</scope>
    <source>
        <strain evidence="1 2">DSM 23332</strain>
    </source>
</reference>
<organism evidence="1 2">
    <name type="scientific">Pallidibacillus thermolactis</name>
    <dbReference type="NCBI Taxonomy" id="251051"/>
    <lineage>
        <taxon>Bacteria</taxon>
        <taxon>Bacillati</taxon>
        <taxon>Bacillota</taxon>
        <taxon>Bacilli</taxon>
        <taxon>Bacillales</taxon>
        <taxon>Bacillaceae</taxon>
        <taxon>Pallidibacillus</taxon>
    </lineage>
</organism>
<dbReference type="Proteomes" id="UP001208656">
    <property type="component" value="Unassembled WGS sequence"/>
</dbReference>
<dbReference type="Gene3D" id="1.10.287.950">
    <property type="entry name" value="Methyl-accepting chemotaxis protein"/>
    <property type="match status" value="1"/>
</dbReference>
<evidence type="ECO:0000313" key="2">
    <source>
        <dbReference type="Proteomes" id="UP001208656"/>
    </source>
</evidence>
<evidence type="ECO:0000313" key="1">
    <source>
        <dbReference type="EMBL" id="MCU9594529.1"/>
    </source>
</evidence>
<name>A0ABT2WFU4_9BACI</name>
<sequence>MTSSKFWKGLVIGAMVGGAVTLLDKEVRKQVAEDSKRVGRKIKDVVSHPQKTVECIQNKVNQFTQAYRNISEDLQFISEKATEIKKLSQNTIETVQELKQPTKKINDDLSQMHE</sequence>
<gene>
    <name evidence="1" type="ORF">OEV82_08675</name>
</gene>
<keyword evidence="2" id="KW-1185">Reference proteome</keyword>
<proteinExistence type="predicted"/>
<accession>A0ABT2WFU4</accession>